<evidence type="ECO:0000256" key="10">
    <source>
        <dbReference type="ARBA" id="ARBA00023180"/>
    </source>
</evidence>
<keyword evidence="10" id="KW-0325">Glycoprotein</keyword>
<evidence type="ECO:0000256" key="5">
    <source>
        <dbReference type="ARBA" id="ARBA00018097"/>
    </source>
</evidence>
<dbReference type="InterPro" id="IPR000560">
    <property type="entry name" value="His_Pase_clade-2"/>
</dbReference>
<dbReference type="InterPro" id="IPR033379">
    <property type="entry name" value="Acid_Pase_AS"/>
</dbReference>
<dbReference type="PANTHER" id="PTHR20963">
    <property type="entry name" value="MULTIPLE INOSITOL POLYPHOSPHATE PHOSPHATASE-RELATED"/>
    <property type="match status" value="1"/>
</dbReference>
<evidence type="ECO:0000256" key="18">
    <source>
        <dbReference type="SAM" id="Phobius"/>
    </source>
</evidence>
<keyword evidence="8" id="KW-0378">Hydrolase</keyword>
<evidence type="ECO:0000256" key="15">
    <source>
        <dbReference type="ARBA" id="ARBA00043832"/>
    </source>
</evidence>
<reference evidence="20 22" key="1">
    <citation type="journal article" date="2014" name="BMC Genomics">
        <title>Genome sequence of Anopheles sinensis provides insight into genetics basis of mosquito competence for malaria parasites.</title>
        <authorList>
            <person name="Zhou D."/>
            <person name="Zhang D."/>
            <person name="Ding G."/>
            <person name="Shi L."/>
            <person name="Hou Q."/>
            <person name="Ye Y."/>
            <person name="Xu Y."/>
            <person name="Zhou H."/>
            <person name="Xiong C."/>
            <person name="Li S."/>
            <person name="Yu J."/>
            <person name="Hong S."/>
            <person name="Yu X."/>
            <person name="Zou P."/>
            <person name="Chen C."/>
            <person name="Chang X."/>
            <person name="Wang W."/>
            <person name="Lv Y."/>
            <person name="Sun Y."/>
            <person name="Ma L."/>
            <person name="Shen B."/>
            <person name="Zhu C."/>
        </authorList>
    </citation>
    <scope>NUCLEOTIDE SEQUENCE [LARGE SCALE GENOMIC DNA]</scope>
</reference>
<keyword evidence="9 18" id="KW-0472">Membrane</keyword>
<dbReference type="PROSITE" id="PS00778">
    <property type="entry name" value="HIS_ACID_PHOSPHAT_2"/>
    <property type="match status" value="1"/>
</dbReference>
<protein>
    <recommendedName>
        <fullName evidence="5">Multiple inositol polyphosphate phosphatase 1</fullName>
        <ecNumber evidence="4">3.1.3.62</ecNumber>
        <ecNumber evidence="3">3.1.3.80</ecNumber>
    </recommendedName>
    <alternativeName>
        <fullName evidence="11">2,3-bisphosphoglycerate 3-phosphatase</fullName>
    </alternativeName>
</protein>
<feature type="disulfide bond" evidence="17">
    <location>
        <begin position="279"/>
        <end position="294"/>
    </location>
</feature>
<dbReference type="GO" id="GO:0003993">
    <property type="term" value="F:acid phosphatase activity"/>
    <property type="evidence" value="ECO:0007669"/>
    <property type="project" value="TreeGrafter"/>
</dbReference>
<dbReference type="SUPFAM" id="SSF53254">
    <property type="entry name" value="Phosphoglycerate mutase-like"/>
    <property type="match status" value="1"/>
</dbReference>
<dbReference type="EC" id="3.1.3.62" evidence="4"/>
<evidence type="ECO:0000256" key="11">
    <source>
        <dbReference type="ARBA" id="ARBA00031642"/>
    </source>
</evidence>
<evidence type="ECO:0000256" key="1">
    <source>
        <dbReference type="ARBA" id="ARBA00004236"/>
    </source>
</evidence>
<evidence type="ECO:0000256" key="12">
    <source>
        <dbReference type="ARBA" id="ARBA00043668"/>
    </source>
</evidence>
<sequence>MILRLQASVVLLVCTLKVISAQRRSCCETYCYNDDDERKQVRHFATKTMYEVIRPPDTDRQHIVPNCVPVKFWLLSRHGTRLPGKGDIAEMPTQLKLLQDAIIDNYYTRRTIPDNGRMCDEDLETLRSWRWDPNITAQYESFLTEQGWQDLKYLALRAKEKYWQVFGSGYDANKFLFRYTNTQRTEASFKAFAEGLFGSEESQRVKPVAPSEPDTLLKPYDYCADYDANKDRQKQDENSEANKFFRTALFTGTVWDISQRLGFRHNLSVEQIEYMWDACRFEQAWQISRASPFCAAFTQDQVNVLEYKEDLAYYYQNSYGYERSTELACHAMADMLKHLKSRDEPSVVAYFSHDSQIQLLLAALGAKKDSTPPRADNYPFMQYRQYRSSDIPFAANIAAVKYQCAEQREPERVIFFLNEKPLMLDWCNVGLCNWSDVERKYQRFTDGNCDRMYCQGSGGSQFFAHHSLATLVAGLFVLLSVRWGILV</sequence>
<feature type="chain" id="PRO_5001784683" description="Multiple inositol polyphosphate phosphatase 1" evidence="19">
    <location>
        <begin position="22"/>
        <end position="487"/>
    </location>
</feature>
<reference evidence="21" key="2">
    <citation type="submission" date="2020-05" db="UniProtKB">
        <authorList>
            <consortium name="EnsemblMetazoa"/>
        </authorList>
    </citation>
    <scope>IDENTIFICATION</scope>
</reference>
<feature type="transmembrane region" description="Helical" evidence="18">
    <location>
        <begin position="462"/>
        <end position="485"/>
    </location>
</feature>
<dbReference type="EMBL" id="ATLV01023269">
    <property type="status" value="NOT_ANNOTATED_CDS"/>
    <property type="molecule type" value="Genomic_DNA"/>
</dbReference>
<evidence type="ECO:0000256" key="4">
    <source>
        <dbReference type="ARBA" id="ARBA00013040"/>
    </source>
</evidence>
<feature type="signal peptide" evidence="19">
    <location>
        <begin position="1"/>
        <end position="21"/>
    </location>
</feature>
<comment type="catalytic activity">
    <reaction evidence="15">
        <text>(2R)-2,3-bisphosphoglycerate + H2O = (2R)-2-phosphoglycerate + phosphate</text>
        <dbReference type="Rhea" id="RHEA:27381"/>
        <dbReference type="ChEBI" id="CHEBI:15377"/>
        <dbReference type="ChEBI" id="CHEBI:43474"/>
        <dbReference type="ChEBI" id="CHEBI:58248"/>
        <dbReference type="ChEBI" id="CHEBI:58289"/>
        <dbReference type="EC" id="3.1.3.80"/>
    </reaction>
    <physiologicalReaction direction="left-to-right" evidence="15">
        <dbReference type="Rhea" id="RHEA:27382"/>
    </physiologicalReaction>
</comment>
<dbReference type="CDD" id="cd07061">
    <property type="entry name" value="HP_HAP_like"/>
    <property type="match status" value="1"/>
</dbReference>
<dbReference type="VEuPathDB" id="VectorBase:ASIS011909"/>
<name>A0A084WF10_ANOSI</name>
<dbReference type="GO" id="GO:0034417">
    <property type="term" value="F:bisphosphoglycerate 3-phosphatase activity"/>
    <property type="evidence" value="ECO:0007669"/>
    <property type="project" value="UniProtKB-EC"/>
</dbReference>
<dbReference type="STRING" id="74873.A0A084WF10"/>
<comment type="catalytic activity">
    <reaction evidence="12">
        <text>1D-myo-inositol 1,2,5,6-tetrakisphosphate + H2O = 1D-myo-inositol 1,2,6-trisphosphate + phosphate</text>
        <dbReference type="Rhea" id="RHEA:77119"/>
        <dbReference type="ChEBI" id="CHEBI:15377"/>
        <dbReference type="ChEBI" id="CHEBI:43474"/>
        <dbReference type="ChEBI" id="CHEBI:195535"/>
        <dbReference type="ChEBI" id="CHEBI:195537"/>
        <dbReference type="EC" id="3.1.3.62"/>
    </reaction>
    <physiologicalReaction direction="left-to-right" evidence="12">
        <dbReference type="Rhea" id="RHEA:77120"/>
    </physiologicalReaction>
</comment>
<feature type="disulfide bond" evidence="17">
    <location>
        <begin position="427"/>
        <end position="432"/>
    </location>
</feature>
<accession>A0A084WF10</accession>
<dbReference type="VEuPathDB" id="VectorBase:ASIC016817"/>
<keyword evidence="6" id="KW-1003">Cell membrane</keyword>
<dbReference type="Proteomes" id="UP000030765">
    <property type="component" value="Unassembled WGS sequence"/>
</dbReference>
<keyword evidence="17" id="KW-1015">Disulfide bond</keyword>
<dbReference type="AlphaFoldDB" id="A0A084WF10"/>
<gene>
    <name evidence="20" type="ORF">ZHAS_00016817</name>
</gene>
<evidence type="ECO:0000256" key="2">
    <source>
        <dbReference type="ARBA" id="ARBA00008422"/>
    </source>
</evidence>
<evidence type="ECO:0000256" key="7">
    <source>
        <dbReference type="ARBA" id="ARBA00022729"/>
    </source>
</evidence>
<evidence type="ECO:0000256" key="6">
    <source>
        <dbReference type="ARBA" id="ARBA00022475"/>
    </source>
</evidence>
<dbReference type="Pfam" id="PF00328">
    <property type="entry name" value="His_Phos_2"/>
    <property type="match status" value="1"/>
</dbReference>
<feature type="active site" description="Nucleophile" evidence="16">
    <location>
        <position position="78"/>
    </location>
</feature>
<evidence type="ECO:0000256" key="3">
    <source>
        <dbReference type="ARBA" id="ARBA00012976"/>
    </source>
</evidence>
<dbReference type="PIRSF" id="PIRSF000894">
    <property type="entry name" value="Acid_phosphatase"/>
    <property type="match status" value="1"/>
</dbReference>
<dbReference type="EMBL" id="KE525341">
    <property type="protein sequence ID" value="KFB48804.1"/>
    <property type="molecule type" value="Genomic_DNA"/>
</dbReference>
<dbReference type="InterPro" id="IPR029033">
    <property type="entry name" value="His_PPase_superfam"/>
</dbReference>
<evidence type="ECO:0000256" key="16">
    <source>
        <dbReference type="PIRSR" id="PIRSR000894-1"/>
    </source>
</evidence>
<evidence type="ECO:0000256" key="17">
    <source>
        <dbReference type="PIRSR" id="PIRSR000894-2"/>
    </source>
</evidence>
<evidence type="ECO:0000256" key="13">
    <source>
        <dbReference type="ARBA" id="ARBA00043671"/>
    </source>
</evidence>
<comment type="catalytic activity">
    <reaction evidence="13">
        <text>1D-myo-inositol 1,2,4,5,6-pentakisphosphate + H2O = 1D-myo-inositol 1,2,5,6-tetrakisphosphate + phosphate</text>
        <dbReference type="Rhea" id="RHEA:77115"/>
        <dbReference type="ChEBI" id="CHEBI:15377"/>
        <dbReference type="ChEBI" id="CHEBI:43474"/>
        <dbReference type="ChEBI" id="CHEBI:57798"/>
        <dbReference type="ChEBI" id="CHEBI:195535"/>
        <dbReference type="EC" id="3.1.3.62"/>
    </reaction>
    <physiologicalReaction direction="left-to-right" evidence="13">
        <dbReference type="Rhea" id="RHEA:77116"/>
    </physiologicalReaction>
</comment>
<evidence type="ECO:0000313" key="21">
    <source>
        <dbReference type="EnsemblMetazoa" id="ASIC016817-PA"/>
    </source>
</evidence>
<evidence type="ECO:0000256" key="14">
    <source>
        <dbReference type="ARBA" id="ARBA00043691"/>
    </source>
</evidence>
<dbReference type="EC" id="3.1.3.80" evidence="3"/>
<feature type="active site" description="Proton donor" evidence="16">
    <location>
        <position position="354"/>
    </location>
</feature>
<keyword evidence="22" id="KW-1185">Reference proteome</keyword>
<dbReference type="PANTHER" id="PTHR20963:SF8">
    <property type="entry name" value="MULTIPLE INOSITOL POLYPHOSPHATE PHOSPHATASE 1"/>
    <property type="match status" value="1"/>
</dbReference>
<keyword evidence="18" id="KW-1133">Transmembrane helix</keyword>
<dbReference type="InterPro" id="IPR016274">
    <property type="entry name" value="Histidine_acid_Pase_euk"/>
</dbReference>
<keyword evidence="18" id="KW-0812">Transmembrane</keyword>
<keyword evidence="7 19" id="KW-0732">Signal</keyword>
<dbReference type="GO" id="GO:0052745">
    <property type="term" value="F:inositol phosphate phosphatase activity"/>
    <property type="evidence" value="ECO:0007669"/>
    <property type="project" value="TreeGrafter"/>
</dbReference>
<evidence type="ECO:0000313" key="20">
    <source>
        <dbReference type="EMBL" id="KFB48804.1"/>
    </source>
</evidence>
<dbReference type="OMA" id="SLHSPWC"/>
<dbReference type="Gene3D" id="3.40.50.1240">
    <property type="entry name" value="Phosphoglycerate mutase-like"/>
    <property type="match status" value="1"/>
</dbReference>
<comment type="similarity">
    <text evidence="2">Belongs to the histidine acid phosphatase family. MINPP1 subfamily.</text>
</comment>
<dbReference type="EnsemblMetazoa" id="ASIC016817-RA">
    <property type="protein sequence ID" value="ASIC016817-PA"/>
    <property type="gene ID" value="ASIC016817"/>
</dbReference>
<proteinExistence type="inferred from homology"/>
<comment type="catalytic activity">
    <reaction evidence="14">
        <text>1D-myo-inositol hexakisphosphate + H2O = 1D-myo-inositol 1,2,4,5,6-pentakisphosphate + phosphate</text>
        <dbReference type="Rhea" id="RHEA:16989"/>
        <dbReference type="ChEBI" id="CHEBI:15377"/>
        <dbReference type="ChEBI" id="CHEBI:43474"/>
        <dbReference type="ChEBI" id="CHEBI:57798"/>
        <dbReference type="ChEBI" id="CHEBI:58130"/>
        <dbReference type="EC" id="3.1.3.62"/>
    </reaction>
    <physiologicalReaction direction="left-to-right" evidence="14">
        <dbReference type="Rhea" id="RHEA:16990"/>
    </physiologicalReaction>
</comment>
<dbReference type="GO" id="GO:0005886">
    <property type="term" value="C:plasma membrane"/>
    <property type="evidence" value="ECO:0007669"/>
    <property type="project" value="UniProtKB-SubCell"/>
</dbReference>
<evidence type="ECO:0000256" key="8">
    <source>
        <dbReference type="ARBA" id="ARBA00022801"/>
    </source>
</evidence>
<organism evidence="20">
    <name type="scientific">Anopheles sinensis</name>
    <name type="common">Mosquito</name>
    <dbReference type="NCBI Taxonomy" id="74873"/>
    <lineage>
        <taxon>Eukaryota</taxon>
        <taxon>Metazoa</taxon>
        <taxon>Ecdysozoa</taxon>
        <taxon>Arthropoda</taxon>
        <taxon>Hexapoda</taxon>
        <taxon>Insecta</taxon>
        <taxon>Pterygota</taxon>
        <taxon>Neoptera</taxon>
        <taxon>Endopterygota</taxon>
        <taxon>Diptera</taxon>
        <taxon>Nematocera</taxon>
        <taxon>Culicoidea</taxon>
        <taxon>Culicidae</taxon>
        <taxon>Anophelinae</taxon>
        <taxon>Anopheles</taxon>
    </lineage>
</organism>
<evidence type="ECO:0000313" key="22">
    <source>
        <dbReference type="Proteomes" id="UP000030765"/>
    </source>
</evidence>
<comment type="subcellular location">
    <subcellularLocation>
        <location evidence="1">Cell membrane</location>
    </subcellularLocation>
</comment>
<dbReference type="OrthoDB" id="6509975at2759"/>
<evidence type="ECO:0000256" key="9">
    <source>
        <dbReference type="ARBA" id="ARBA00023136"/>
    </source>
</evidence>
<dbReference type="FunFam" id="3.40.50.1240:FF:000014">
    <property type="entry name" value="Multiple inositol polyphosphate phosphatase 1"/>
    <property type="match status" value="1"/>
</dbReference>
<evidence type="ECO:0000256" key="19">
    <source>
        <dbReference type="SAM" id="SignalP"/>
    </source>
</evidence>